<dbReference type="GO" id="GO:0005886">
    <property type="term" value="C:plasma membrane"/>
    <property type="evidence" value="ECO:0007669"/>
    <property type="project" value="TreeGrafter"/>
</dbReference>
<geneLocation type="plasmid" evidence="5">
    <name>pp88_a</name>
</geneLocation>
<dbReference type="GO" id="GO:0016887">
    <property type="term" value="F:ATP hydrolysis activity"/>
    <property type="evidence" value="ECO:0007669"/>
    <property type="project" value="InterPro"/>
</dbReference>
<evidence type="ECO:0000313" key="5">
    <source>
        <dbReference type="Proteomes" id="UP000236447"/>
    </source>
</evidence>
<feature type="domain" description="ABC transporter" evidence="3">
    <location>
        <begin position="274"/>
        <end position="498"/>
    </location>
</feature>
<keyword evidence="4" id="KW-0614">Plasmid</keyword>
<dbReference type="InterPro" id="IPR027417">
    <property type="entry name" value="P-loop_NTPase"/>
</dbReference>
<sequence length="498" mass="54536">MIRVDNLCLWHGPRTIFRDVSFEVPKGQTLALLGASGSGKTSLARLLLGVLPGRHVKTADQNGDGFRWSGRAEVLGVDMLRAPLAEQRKLRRTDLSLIVQALSDALNPHQTVFQHVAELLPHSRRRTSLALTLCKRFNIPERILHRYPATLSGGEIQRVLTALALARDPQVLILDEPTAALDHGNRALAVAALSAGQAQRSQLLITHDFDLAAQMADRMVILHDKQLVDRGPAVEMLMQPGGRAVVHRTRATTQRGIAPLVPGPEPLPTSPSGLVIQRLSHQQTGTLVLRDISAAVRPGRCLAIFGPSGGGKSTLARLLCGYERLQTGRILWRARDEAQPRICHPQELALVSQHPHRVMARHMSVRDVLSDAMRLCRRIGRGGHDVDIAGLMERVDLPHSSAFLSRRAADLSGGEAQRLTIARALVSRPRCMIADEPTASLDSDTRDTILKLFRRLMAQEQLALIVFTHDPKVAEALGHDIRFLSEGQLRLSPSGVAA</sequence>
<reference evidence="4 5" key="1">
    <citation type="journal article" date="2017" name="Front. Microbiol.">
        <title>Phaeobacter piscinae sp. nov., a species of the Roseobacter group and potential aquaculture probiont.</title>
        <authorList>
            <person name="Sonnenschein E.C."/>
            <person name="Phippen C.B.W."/>
            <person name="Nielsen K.F."/>
            <person name="Mateiu R.V."/>
            <person name="Melchiorsen J."/>
            <person name="Gram L."/>
            <person name="Overmann J."/>
            <person name="Freese H.M."/>
        </authorList>
    </citation>
    <scope>NUCLEOTIDE SEQUENCE [LARGE SCALE GENOMIC DNA]</scope>
    <source>
        <strain evidence="4 5">P88</strain>
        <plasmid evidence="5">pp88_a</plasmid>
    </source>
</reference>
<dbReference type="RefSeq" id="WP_102884431.1">
    <property type="nucleotide sequence ID" value="NZ_CP010726.1"/>
</dbReference>
<dbReference type="PANTHER" id="PTHR24220:SF676">
    <property type="entry name" value="OLIGOPEPTIDE TRANSPORT ATP-BINDING PROTEIN AMIE"/>
    <property type="match status" value="1"/>
</dbReference>
<protein>
    <submittedName>
        <fullName evidence="4">ABC transporter, ATP-binding protein</fullName>
    </submittedName>
</protein>
<gene>
    <name evidence="4" type="ORF">PhaeoP88_03839</name>
</gene>
<feature type="domain" description="ABC transporter" evidence="3">
    <location>
        <begin position="2"/>
        <end position="249"/>
    </location>
</feature>
<dbReference type="Pfam" id="PF00005">
    <property type="entry name" value="ABC_tran"/>
    <property type="match status" value="2"/>
</dbReference>
<evidence type="ECO:0000313" key="4">
    <source>
        <dbReference type="EMBL" id="AUR01152.1"/>
    </source>
</evidence>
<dbReference type="GO" id="GO:0022857">
    <property type="term" value="F:transmembrane transporter activity"/>
    <property type="evidence" value="ECO:0007669"/>
    <property type="project" value="TreeGrafter"/>
</dbReference>
<dbReference type="EMBL" id="CP010726">
    <property type="protein sequence ID" value="AUR01152.1"/>
    <property type="molecule type" value="Genomic_DNA"/>
</dbReference>
<name>A0A2I7KEX9_9RHOB</name>
<evidence type="ECO:0000259" key="3">
    <source>
        <dbReference type="PROSITE" id="PS50893"/>
    </source>
</evidence>
<dbReference type="InterPro" id="IPR017871">
    <property type="entry name" value="ABC_transporter-like_CS"/>
</dbReference>
<dbReference type="Proteomes" id="UP000236447">
    <property type="component" value="Plasmid pP88_a"/>
</dbReference>
<dbReference type="PROSITE" id="PS50893">
    <property type="entry name" value="ABC_TRANSPORTER_2"/>
    <property type="match status" value="2"/>
</dbReference>
<dbReference type="GO" id="GO:0005524">
    <property type="term" value="F:ATP binding"/>
    <property type="evidence" value="ECO:0007669"/>
    <property type="project" value="UniProtKB-KW"/>
</dbReference>
<reference evidence="4 5" key="2">
    <citation type="journal article" date="2017" name="Genome Biol. Evol.">
        <title>Trajectories and Drivers of Genome Evolution in Surface-Associated Marine Phaeobacter.</title>
        <authorList>
            <person name="Freese H.M."/>
            <person name="Sikorski J."/>
            <person name="Bunk B."/>
            <person name="Scheuner C."/>
            <person name="Meier-Kolthoff J.P."/>
            <person name="Sproer C."/>
            <person name="Gram L."/>
            <person name="Overmann J."/>
        </authorList>
    </citation>
    <scope>NUCLEOTIDE SEQUENCE [LARGE SCALE GENOMIC DNA]</scope>
    <source>
        <strain evidence="4 5">P88</strain>
        <plasmid evidence="5">pp88_a</plasmid>
    </source>
</reference>
<dbReference type="InterPro" id="IPR015854">
    <property type="entry name" value="ABC_transpr_LolD-like"/>
</dbReference>
<keyword evidence="2 4" id="KW-0067">ATP-binding</keyword>
<dbReference type="InterPro" id="IPR003593">
    <property type="entry name" value="AAA+_ATPase"/>
</dbReference>
<accession>A0A2I7KEX9</accession>
<organism evidence="4 5">
    <name type="scientific">Phaeobacter inhibens</name>
    <dbReference type="NCBI Taxonomy" id="221822"/>
    <lineage>
        <taxon>Bacteria</taxon>
        <taxon>Pseudomonadati</taxon>
        <taxon>Pseudomonadota</taxon>
        <taxon>Alphaproteobacteria</taxon>
        <taxon>Rhodobacterales</taxon>
        <taxon>Roseobacteraceae</taxon>
        <taxon>Phaeobacter</taxon>
    </lineage>
</organism>
<evidence type="ECO:0000256" key="2">
    <source>
        <dbReference type="ARBA" id="ARBA00022840"/>
    </source>
</evidence>
<dbReference type="Gene3D" id="3.40.50.300">
    <property type="entry name" value="P-loop containing nucleotide triphosphate hydrolases"/>
    <property type="match status" value="2"/>
</dbReference>
<dbReference type="PANTHER" id="PTHR24220">
    <property type="entry name" value="IMPORT ATP-BINDING PROTEIN"/>
    <property type="match status" value="1"/>
</dbReference>
<evidence type="ECO:0000256" key="1">
    <source>
        <dbReference type="ARBA" id="ARBA00022741"/>
    </source>
</evidence>
<dbReference type="AlphaFoldDB" id="A0A2I7KEX9"/>
<dbReference type="PROSITE" id="PS00211">
    <property type="entry name" value="ABC_TRANSPORTER_1"/>
    <property type="match status" value="1"/>
</dbReference>
<dbReference type="SUPFAM" id="SSF52540">
    <property type="entry name" value="P-loop containing nucleoside triphosphate hydrolases"/>
    <property type="match status" value="2"/>
</dbReference>
<dbReference type="InterPro" id="IPR003439">
    <property type="entry name" value="ABC_transporter-like_ATP-bd"/>
</dbReference>
<proteinExistence type="predicted"/>
<keyword evidence="1" id="KW-0547">Nucleotide-binding</keyword>
<dbReference type="SMART" id="SM00382">
    <property type="entry name" value="AAA"/>
    <property type="match status" value="2"/>
</dbReference>